<keyword evidence="1" id="KW-0472">Membrane</keyword>
<feature type="transmembrane region" description="Helical" evidence="1">
    <location>
        <begin position="165"/>
        <end position="184"/>
    </location>
</feature>
<feature type="transmembrane region" description="Helical" evidence="1">
    <location>
        <begin position="204"/>
        <end position="225"/>
    </location>
</feature>
<accession>A0A9P7D5W5</accession>
<protein>
    <recommendedName>
        <fullName evidence="2">DUF6534 domain-containing protein</fullName>
    </recommendedName>
</protein>
<dbReference type="InterPro" id="IPR045339">
    <property type="entry name" value="DUF6534"/>
</dbReference>
<feature type="transmembrane region" description="Helical" evidence="1">
    <location>
        <begin position="95"/>
        <end position="113"/>
    </location>
</feature>
<dbReference type="PANTHER" id="PTHR40465:SF1">
    <property type="entry name" value="DUF6534 DOMAIN-CONTAINING PROTEIN"/>
    <property type="match status" value="1"/>
</dbReference>
<dbReference type="Proteomes" id="UP000714275">
    <property type="component" value="Unassembled WGS sequence"/>
</dbReference>
<keyword evidence="4" id="KW-1185">Reference proteome</keyword>
<dbReference type="OrthoDB" id="2971182at2759"/>
<dbReference type="Pfam" id="PF20152">
    <property type="entry name" value="DUF6534"/>
    <property type="match status" value="1"/>
</dbReference>
<feature type="transmembrane region" description="Helical" evidence="1">
    <location>
        <begin position="18"/>
        <end position="39"/>
    </location>
</feature>
<dbReference type="AlphaFoldDB" id="A0A9P7D5W5"/>
<sequence length="283" mass="31276">MNSVPDQFAYVKEWGPGVIGYIFALWMSGLSAGQMTFYLKAFVNDRRGTKAAVVLVFVLDMFHTYCTSAVFWQLLVNCRRNTSHQCLILPWEISASIFLTSTISVIVQCFYAYRVWIISDKNWKLAGSVLVTALGQYGLGIATAVTTVQSRSPAVFFTCPFEVPYAAASAICDVMISGSCLFYLRPGRAGVQRPSNHIQHLVVVSVQMAVFTSLIAIVWLLLYSIQGARSWAGFPSAILCKSYVNSMLAVLNARKSIRNQLKENVPNLPTIPMTVISQSSTEP</sequence>
<feature type="domain" description="DUF6534" evidence="2">
    <location>
        <begin position="169"/>
        <end position="256"/>
    </location>
</feature>
<dbReference type="PANTHER" id="PTHR40465">
    <property type="entry name" value="CHROMOSOME 1, WHOLE GENOME SHOTGUN SEQUENCE"/>
    <property type="match status" value="1"/>
</dbReference>
<name>A0A9P7D5W5_9AGAM</name>
<keyword evidence="1" id="KW-1133">Transmembrane helix</keyword>
<evidence type="ECO:0000256" key="1">
    <source>
        <dbReference type="SAM" id="Phobius"/>
    </source>
</evidence>
<proteinExistence type="predicted"/>
<reference evidence="3" key="1">
    <citation type="journal article" date="2020" name="New Phytol.">
        <title>Comparative genomics reveals dynamic genome evolution in host specialist ectomycorrhizal fungi.</title>
        <authorList>
            <person name="Lofgren L.A."/>
            <person name="Nguyen N.H."/>
            <person name="Vilgalys R."/>
            <person name="Ruytinx J."/>
            <person name="Liao H.L."/>
            <person name="Branco S."/>
            <person name="Kuo A."/>
            <person name="LaButti K."/>
            <person name="Lipzen A."/>
            <person name="Andreopoulos W."/>
            <person name="Pangilinan J."/>
            <person name="Riley R."/>
            <person name="Hundley H."/>
            <person name="Na H."/>
            <person name="Barry K."/>
            <person name="Grigoriev I.V."/>
            <person name="Stajich J.E."/>
            <person name="Kennedy P.G."/>
        </authorList>
    </citation>
    <scope>NUCLEOTIDE SEQUENCE</scope>
    <source>
        <strain evidence="3">DOB743</strain>
    </source>
</reference>
<dbReference type="EMBL" id="JABBWD010000009">
    <property type="protein sequence ID" value="KAG1780273.1"/>
    <property type="molecule type" value="Genomic_DNA"/>
</dbReference>
<feature type="transmembrane region" description="Helical" evidence="1">
    <location>
        <begin position="125"/>
        <end position="145"/>
    </location>
</feature>
<feature type="transmembrane region" description="Helical" evidence="1">
    <location>
        <begin position="231"/>
        <end position="251"/>
    </location>
</feature>
<evidence type="ECO:0000313" key="3">
    <source>
        <dbReference type="EMBL" id="KAG1780273.1"/>
    </source>
</evidence>
<evidence type="ECO:0000259" key="2">
    <source>
        <dbReference type="Pfam" id="PF20152"/>
    </source>
</evidence>
<evidence type="ECO:0000313" key="4">
    <source>
        <dbReference type="Proteomes" id="UP000714275"/>
    </source>
</evidence>
<organism evidence="3 4">
    <name type="scientific">Suillus placidus</name>
    <dbReference type="NCBI Taxonomy" id="48579"/>
    <lineage>
        <taxon>Eukaryota</taxon>
        <taxon>Fungi</taxon>
        <taxon>Dikarya</taxon>
        <taxon>Basidiomycota</taxon>
        <taxon>Agaricomycotina</taxon>
        <taxon>Agaricomycetes</taxon>
        <taxon>Agaricomycetidae</taxon>
        <taxon>Boletales</taxon>
        <taxon>Suillineae</taxon>
        <taxon>Suillaceae</taxon>
        <taxon>Suillus</taxon>
    </lineage>
</organism>
<gene>
    <name evidence="3" type="ORF">EV702DRAFT_1081829</name>
</gene>
<feature type="transmembrane region" description="Helical" evidence="1">
    <location>
        <begin position="51"/>
        <end position="75"/>
    </location>
</feature>
<comment type="caution">
    <text evidence="3">The sequence shown here is derived from an EMBL/GenBank/DDBJ whole genome shotgun (WGS) entry which is preliminary data.</text>
</comment>
<keyword evidence="1" id="KW-0812">Transmembrane</keyword>